<sequence length="350" mass="39772">MTPFSLREYLAISENPALLNDALKYHRMTQKSKESEDFRAFLSVLSESLDKAKDIDGWFLGTDLGVVPDFDVLWYGQKFVLNINLKHVWLSTMSKKTVRTFKTQARIFRLLSPDLLVCNIVFDAHEKTFFKLENDSLIEISVNYLLKLMNGKNGLQQNQVANLSSSSFLISPLTDTEGFLSDKYWLAEDQESIKQGCSQPGVFGVQGKAGSGKSLIAFDLAKSLNGKKNVLFVFSGAIRPAHKYLETIFASVHFVPAKSVGKEDLDKYDVLIVDEAQRLYDEQRKQIAQWAEENYSKKTVLFFYDVDQALGPKDAGNLMHSLCTSFERRKKGKVFFLKKGFDPIQVFKHL</sequence>
<feature type="domain" description="Schlafen group 3-like DNA/RNA helicase" evidence="1">
    <location>
        <begin position="202"/>
        <end position="318"/>
    </location>
</feature>
<protein>
    <submittedName>
        <fullName evidence="2">DUF2075 domain-containing protein</fullName>
    </submittedName>
</protein>
<dbReference type="EMBL" id="CP107523">
    <property type="protein sequence ID" value="UYN55748.1"/>
    <property type="molecule type" value="Genomic_DNA"/>
</dbReference>
<dbReference type="RefSeq" id="WP_263932495.1">
    <property type="nucleotide sequence ID" value="NZ_CP107523.1"/>
</dbReference>
<dbReference type="Gene3D" id="3.40.50.300">
    <property type="entry name" value="P-loop containing nucleotide triphosphate hydrolases"/>
    <property type="match status" value="1"/>
</dbReference>
<proteinExistence type="predicted"/>
<reference evidence="2" key="1">
    <citation type="submission" date="2022-10" db="EMBL/GenBank/DDBJ databases">
        <title>Comparative genomic analysis and in-vitro probiotic properties of the potential probiotic L. chiayiensis AACE 3.</title>
        <authorList>
            <person name="Kang X."/>
        </authorList>
    </citation>
    <scope>NUCLEOTIDE SEQUENCE</scope>
    <source>
        <strain evidence="2">AACE 3</strain>
    </source>
</reference>
<evidence type="ECO:0000259" key="1">
    <source>
        <dbReference type="Pfam" id="PF09848"/>
    </source>
</evidence>
<evidence type="ECO:0000313" key="2">
    <source>
        <dbReference type="EMBL" id="UYN55748.1"/>
    </source>
</evidence>
<gene>
    <name evidence="2" type="ORF">OFW50_09670</name>
</gene>
<dbReference type="SUPFAM" id="SSF52540">
    <property type="entry name" value="P-loop containing nucleoside triphosphate hydrolases"/>
    <property type="match status" value="1"/>
</dbReference>
<dbReference type="InterPro" id="IPR027417">
    <property type="entry name" value="P-loop_NTPase"/>
</dbReference>
<dbReference type="InterPro" id="IPR018647">
    <property type="entry name" value="SLFN_3-like_DNA/RNA_helicase"/>
</dbReference>
<dbReference type="Pfam" id="PF09848">
    <property type="entry name" value="SLFN-g3_helicase"/>
    <property type="match status" value="1"/>
</dbReference>
<organism evidence="2 3">
    <name type="scientific">Lacticaseibacillus chiayiensis</name>
    <dbReference type="NCBI Taxonomy" id="2100821"/>
    <lineage>
        <taxon>Bacteria</taxon>
        <taxon>Bacillati</taxon>
        <taxon>Bacillota</taxon>
        <taxon>Bacilli</taxon>
        <taxon>Lactobacillales</taxon>
        <taxon>Lactobacillaceae</taxon>
        <taxon>Lacticaseibacillus</taxon>
    </lineage>
</organism>
<accession>A0ABY6H341</accession>
<evidence type="ECO:0000313" key="3">
    <source>
        <dbReference type="Proteomes" id="UP001164790"/>
    </source>
</evidence>
<name>A0ABY6H341_9LACO</name>
<dbReference type="Proteomes" id="UP001164790">
    <property type="component" value="Chromosome"/>
</dbReference>
<keyword evidence="3" id="KW-1185">Reference proteome</keyword>